<dbReference type="PANTHER" id="PTHR38049">
    <property type="entry name" value="RICIN B LECTIN DOMAIN-CONTAINING PROTEIN"/>
    <property type="match status" value="1"/>
</dbReference>
<keyword evidence="1" id="KW-0732">Signal</keyword>
<reference evidence="2 3" key="1">
    <citation type="journal article" date="2013" name="BMC Genomics">
        <title>The genome and transcriptome of the pine saprophyte Ophiostoma piceae, and a comparison with the bark beetle-associated pine pathogen Grosmannia clavigera.</title>
        <authorList>
            <person name="Haridas S."/>
            <person name="Wang Y."/>
            <person name="Lim L."/>
            <person name="Massoumi Alamouti S."/>
            <person name="Jackman S."/>
            <person name="Docking R."/>
            <person name="Robertson G."/>
            <person name="Birol I."/>
            <person name="Bohlmann J."/>
            <person name="Breuil C."/>
        </authorList>
    </citation>
    <scope>NUCLEOTIDE SEQUENCE [LARGE SCALE GENOMIC DNA]</scope>
    <source>
        <strain evidence="2 3">UAMH 11346</strain>
    </source>
</reference>
<dbReference type="EMBL" id="KE148147">
    <property type="protein sequence ID" value="EPE09031.1"/>
    <property type="molecule type" value="Genomic_DNA"/>
</dbReference>
<feature type="chain" id="PRO_5004507020" evidence="1">
    <location>
        <begin position="22"/>
        <end position="201"/>
    </location>
</feature>
<dbReference type="AlphaFoldDB" id="S3CAS6"/>
<name>S3CAS6_OPHP1</name>
<dbReference type="HOGENOM" id="CLU_061230_1_0_1"/>
<evidence type="ECO:0000256" key="1">
    <source>
        <dbReference type="SAM" id="SignalP"/>
    </source>
</evidence>
<accession>S3CAS6</accession>
<evidence type="ECO:0000313" key="2">
    <source>
        <dbReference type="EMBL" id="EPE09031.1"/>
    </source>
</evidence>
<feature type="signal peptide" evidence="1">
    <location>
        <begin position="1"/>
        <end position="21"/>
    </location>
</feature>
<dbReference type="OrthoDB" id="3928002at2759"/>
<dbReference type="OMA" id="EGEWALY"/>
<dbReference type="eggNOG" id="ENOG502S5CN">
    <property type="taxonomic scope" value="Eukaryota"/>
</dbReference>
<proteinExistence type="predicted"/>
<dbReference type="VEuPathDB" id="FungiDB:F503_06807"/>
<dbReference type="Proteomes" id="UP000016923">
    <property type="component" value="Unassembled WGS sequence"/>
</dbReference>
<protein>
    <submittedName>
        <fullName evidence="2">Uncharacterized protein</fullName>
    </submittedName>
</protein>
<evidence type="ECO:0000313" key="3">
    <source>
        <dbReference type="Proteomes" id="UP000016923"/>
    </source>
</evidence>
<dbReference type="PANTHER" id="PTHR38049:SF1">
    <property type="entry name" value="PROTEIN KINASE DOMAIN-CONTAINING PROTEIN"/>
    <property type="match status" value="1"/>
</dbReference>
<organism evidence="2 3">
    <name type="scientific">Ophiostoma piceae (strain UAMH 11346)</name>
    <name type="common">Sap stain fungus</name>
    <dbReference type="NCBI Taxonomy" id="1262450"/>
    <lineage>
        <taxon>Eukaryota</taxon>
        <taxon>Fungi</taxon>
        <taxon>Dikarya</taxon>
        <taxon>Ascomycota</taxon>
        <taxon>Pezizomycotina</taxon>
        <taxon>Sordariomycetes</taxon>
        <taxon>Sordariomycetidae</taxon>
        <taxon>Ophiostomatales</taxon>
        <taxon>Ophiostomataceae</taxon>
        <taxon>Ophiostoma</taxon>
    </lineage>
</organism>
<sequence>MMVIGLLSVAAIPSTIGVCQALSAQKKQNAAQKEKVKFMATAELSVAGEPAVDCHVLCLDHPNAPAPGHKFAGYYFTYPSDEAFLGLVSTIADDPPMLNWIYIHKDTGMMQHAGRKDTIGHLVGPWGWTDDDQWLTLGGLATGFMAAEDEKAHTWHIFLDRGEKDSESELLFDRRQRQVPILIRRRLELGMESRYVRDSER</sequence>
<keyword evidence="3" id="KW-1185">Reference proteome</keyword>
<gene>
    <name evidence="2" type="ORF">F503_06807</name>
</gene>